<dbReference type="PANTHER" id="PTHR30303">
    <property type="entry name" value="HYDROGENASE ISOENZYMES FORMATION PROTEIN HYPE"/>
    <property type="match status" value="1"/>
</dbReference>
<dbReference type="CDD" id="cd02197">
    <property type="entry name" value="HypE"/>
    <property type="match status" value="1"/>
</dbReference>
<gene>
    <name evidence="4" type="ORF">SAMN02745114_01044</name>
</gene>
<dbReference type="AlphaFoldDB" id="A0A1T4LX85"/>
<name>A0A1T4LX85_9FIRM</name>
<evidence type="ECO:0000313" key="4">
    <source>
        <dbReference type="EMBL" id="SJZ59251.1"/>
    </source>
</evidence>
<dbReference type="PANTHER" id="PTHR30303:SF0">
    <property type="entry name" value="CARBAMOYL DEHYDRATASE HYPE"/>
    <property type="match status" value="1"/>
</dbReference>
<evidence type="ECO:0000259" key="3">
    <source>
        <dbReference type="Pfam" id="PF02769"/>
    </source>
</evidence>
<reference evidence="4 5" key="1">
    <citation type="submission" date="2017-02" db="EMBL/GenBank/DDBJ databases">
        <authorList>
            <person name="Peterson S.W."/>
        </authorList>
    </citation>
    <scope>NUCLEOTIDE SEQUENCE [LARGE SCALE GENOMIC DNA]</scope>
    <source>
        <strain evidence="4 5">ATCC 51222</strain>
    </source>
</reference>
<dbReference type="GO" id="GO:0051604">
    <property type="term" value="P:protein maturation"/>
    <property type="evidence" value="ECO:0007669"/>
    <property type="project" value="TreeGrafter"/>
</dbReference>
<dbReference type="PIRSF" id="PIRSF005644">
    <property type="entry name" value="Hdrgns_mtr_HypE"/>
    <property type="match status" value="1"/>
</dbReference>
<dbReference type="STRING" id="290054.SAMN02745114_01044"/>
<dbReference type="InterPro" id="IPR036676">
    <property type="entry name" value="PurM-like_C_sf"/>
</dbReference>
<evidence type="ECO:0000256" key="1">
    <source>
        <dbReference type="ARBA" id="ARBA00006243"/>
    </source>
</evidence>
<proteinExistence type="inferred from homology"/>
<evidence type="ECO:0000259" key="2">
    <source>
        <dbReference type="Pfam" id="PF00586"/>
    </source>
</evidence>
<dbReference type="Pfam" id="PF02769">
    <property type="entry name" value="AIRS_C"/>
    <property type="match status" value="1"/>
</dbReference>
<dbReference type="SUPFAM" id="SSF55326">
    <property type="entry name" value="PurM N-terminal domain-like"/>
    <property type="match status" value="1"/>
</dbReference>
<accession>A0A1T4LX85</accession>
<organism evidence="4 5">
    <name type="scientific">Eubacterium coprostanoligenes</name>
    <dbReference type="NCBI Taxonomy" id="290054"/>
    <lineage>
        <taxon>Bacteria</taxon>
        <taxon>Bacillati</taxon>
        <taxon>Bacillota</taxon>
        <taxon>Clostridia</taxon>
        <taxon>Eubacteriales</taxon>
        <taxon>Eubacteriaceae</taxon>
        <taxon>Eubacterium</taxon>
    </lineage>
</organism>
<comment type="similarity">
    <text evidence="1">Belongs to the HypE family.</text>
</comment>
<keyword evidence="5" id="KW-1185">Reference proteome</keyword>
<dbReference type="InterPro" id="IPR011854">
    <property type="entry name" value="HypE"/>
</dbReference>
<dbReference type="InterPro" id="IPR016188">
    <property type="entry name" value="PurM-like_N"/>
</dbReference>
<dbReference type="Proteomes" id="UP000190657">
    <property type="component" value="Unassembled WGS sequence"/>
</dbReference>
<protein>
    <submittedName>
        <fullName evidence="4">Hydrogenase expression/formation protein HypE</fullName>
    </submittedName>
</protein>
<feature type="domain" description="PurM-like N-terminal" evidence="2">
    <location>
        <begin position="35"/>
        <end position="143"/>
    </location>
</feature>
<sequence>MKITLSHGSGGKATSELIDQIFARHFSNPILNMMEDSAVVDGYGKIAITTDSFVVTPLFFKGGDIGRLAVCGTVNDLLMRGAVAKYITSAFIIEEGADTETLEAIASSMAKTANEAGVCIVAGDTKVIEGNGGVYINTTGIGFANNENIVSTNLQNGDCVIVSGTMGDHHATILSARMEIENDIQSDNAPLTDIVKNLIDGGIDIHCMRDVTRGGLGTVLNELANASQKQIEIEETAIPISDEVKAFSKILGLNIMHMGNEGKLVAIVPSEQANKAVEIMKNSKYGENATIIGKITNGEGVILNTRLGGQRKINVLIGEGLPRIC</sequence>
<dbReference type="SUPFAM" id="SSF56042">
    <property type="entry name" value="PurM C-terminal domain-like"/>
    <property type="match status" value="1"/>
</dbReference>
<dbReference type="Pfam" id="PF00586">
    <property type="entry name" value="AIRS"/>
    <property type="match status" value="1"/>
</dbReference>
<dbReference type="Gene3D" id="3.90.650.10">
    <property type="entry name" value="PurM-like C-terminal domain"/>
    <property type="match status" value="1"/>
</dbReference>
<dbReference type="RefSeq" id="WP_078768523.1">
    <property type="nucleotide sequence ID" value="NZ_FUWW01000010.1"/>
</dbReference>
<evidence type="ECO:0000313" key="5">
    <source>
        <dbReference type="Proteomes" id="UP000190657"/>
    </source>
</evidence>
<dbReference type="InterPro" id="IPR010918">
    <property type="entry name" value="PurM-like_C_dom"/>
</dbReference>
<dbReference type="InterPro" id="IPR036921">
    <property type="entry name" value="PurM-like_N_sf"/>
</dbReference>
<dbReference type="OrthoDB" id="9801934at2"/>
<dbReference type="Gene3D" id="3.30.1330.10">
    <property type="entry name" value="PurM-like, N-terminal domain"/>
    <property type="match status" value="1"/>
</dbReference>
<dbReference type="NCBIfam" id="TIGR02124">
    <property type="entry name" value="hypE"/>
    <property type="match status" value="1"/>
</dbReference>
<feature type="domain" description="PurM-like C-terminal" evidence="3">
    <location>
        <begin position="156"/>
        <end position="302"/>
    </location>
</feature>
<dbReference type="EMBL" id="FUWW01000010">
    <property type="protein sequence ID" value="SJZ59251.1"/>
    <property type="molecule type" value="Genomic_DNA"/>
</dbReference>